<organism evidence="1 2">
    <name type="scientific">Candidatus Staskawiczbacteria bacterium RIFOXYD1_FULL_32_13</name>
    <dbReference type="NCBI Taxonomy" id="1802234"/>
    <lineage>
        <taxon>Bacteria</taxon>
        <taxon>Candidatus Staskawicziibacteriota</taxon>
    </lineage>
</organism>
<comment type="caution">
    <text evidence="1">The sequence shown here is derived from an EMBL/GenBank/DDBJ whole genome shotgun (WGS) entry which is preliminary data.</text>
</comment>
<evidence type="ECO:0000313" key="1">
    <source>
        <dbReference type="EMBL" id="OGZ87512.1"/>
    </source>
</evidence>
<proteinExistence type="predicted"/>
<reference evidence="1 2" key="1">
    <citation type="journal article" date="2016" name="Nat. Commun.">
        <title>Thousands of microbial genomes shed light on interconnected biogeochemical processes in an aquifer system.</title>
        <authorList>
            <person name="Anantharaman K."/>
            <person name="Brown C.T."/>
            <person name="Hug L.A."/>
            <person name="Sharon I."/>
            <person name="Castelle C.J."/>
            <person name="Probst A.J."/>
            <person name="Thomas B.C."/>
            <person name="Singh A."/>
            <person name="Wilkins M.J."/>
            <person name="Karaoz U."/>
            <person name="Brodie E.L."/>
            <person name="Williams K.H."/>
            <person name="Hubbard S.S."/>
            <person name="Banfield J.F."/>
        </authorList>
    </citation>
    <scope>NUCLEOTIDE SEQUENCE [LARGE SCALE GENOMIC DNA]</scope>
</reference>
<dbReference type="InterPro" id="IPR009579">
    <property type="entry name" value="DUF1192"/>
</dbReference>
<dbReference type="Proteomes" id="UP000178935">
    <property type="component" value="Unassembled WGS sequence"/>
</dbReference>
<evidence type="ECO:0000313" key="2">
    <source>
        <dbReference type="Proteomes" id="UP000178935"/>
    </source>
</evidence>
<gene>
    <name evidence="1" type="ORF">A2561_00785</name>
</gene>
<dbReference type="EMBL" id="MHPU01000042">
    <property type="protein sequence ID" value="OGZ87512.1"/>
    <property type="molecule type" value="Genomic_DNA"/>
</dbReference>
<dbReference type="Pfam" id="PF06698">
    <property type="entry name" value="DUF1192"/>
    <property type="match status" value="1"/>
</dbReference>
<sequence>MTKENEKGGNEDLENLNVDELDKLIKELNAELITIDGNISDKRDDLESTPLGNPNIRYDALKEGFEEYRVESERQRGEVSRKLEIAERRYKDITGKDHNSGEE</sequence>
<dbReference type="AlphaFoldDB" id="A0A1G2JKC8"/>
<protein>
    <submittedName>
        <fullName evidence="1">Uncharacterized protein</fullName>
    </submittedName>
</protein>
<accession>A0A1G2JKC8</accession>
<name>A0A1G2JKC8_9BACT</name>